<evidence type="ECO:0000313" key="3">
    <source>
        <dbReference type="Proteomes" id="UP000054721"/>
    </source>
</evidence>
<keyword evidence="3" id="KW-1185">Reference proteome</keyword>
<reference evidence="2 3" key="1">
    <citation type="submission" date="2015-05" db="EMBL/GenBank/DDBJ databases">
        <title>Evolution of Trichinella species and genotypes.</title>
        <authorList>
            <person name="Korhonen P.K."/>
            <person name="Edoardo P."/>
            <person name="Giuseppe L.R."/>
            <person name="Gasser R.B."/>
        </authorList>
    </citation>
    <scope>NUCLEOTIDE SEQUENCE [LARGE SCALE GENOMIC DNA]</scope>
    <source>
        <strain evidence="2">ISS10</strain>
    </source>
</reference>
<evidence type="ECO:0000313" key="2">
    <source>
        <dbReference type="EMBL" id="KRZ46474.1"/>
    </source>
</evidence>
<keyword evidence="1" id="KW-0812">Transmembrane</keyword>
<dbReference type="AlphaFoldDB" id="A0A0V1KGP9"/>
<dbReference type="EMBL" id="JYDW01003235">
    <property type="protein sequence ID" value="KRZ46474.1"/>
    <property type="molecule type" value="Genomic_DNA"/>
</dbReference>
<evidence type="ECO:0000256" key="1">
    <source>
        <dbReference type="SAM" id="Phobius"/>
    </source>
</evidence>
<organism evidence="2 3">
    <name type="scientific">Trichinella nativa</name>
    <dbReference type="NCBI Taxonomy" id="6335"/>
    <lineage>
        <taxon>Eukaryota</taxon>
        <taxon>Metazoa</taxon>
        <taxon>Ecdysozoa</taxon>
        <taxon>Nematoda</taxon>
        <taxon>Enoplea</taxon>
        <taxon>Dorylaimia</taxon>
        <taxon>Trichinellida</taxon>
        <taxon>Trichinellidae</taxon>
        <taxon>Trichinella</taxon>
    </lineage>
</organism>
<feature type="transmembrane region" description="Helical" evidence="1">
    <location>
        <begin position="20"/>
        <end position="41"/>
    </location>
</feature>
<dbReference type="Proteomes" id="UP000054721">
    <property type="component" value="Unassembled WGS sequence"/>
</dbReference>
<gene>
    <name evidence="2" type="ORF">T02_6288</name>
</gene>
<accession>A0A0V1KGP9</accession>
<sequence length="46" mass="4886">MRGSETREGHVMFGGDRAWLAGTASCAMLVGLTSSLIFSSLREAQP</sequence>
<comment type="caution">
    <text evidence="2">The sequence shown here is derived from an EMBL/GenBank/DDBJ whole genome shotgun (WGS) entry which is preliminary data.</text>
</comment>
<protein>
    <submittedName>
        <fullName evidence="2">Uncharacterized protein</fullName>
    </submittedName>
</protein>
<keyword evidence="1" id="KW-1133">Transmembrane helix</keyword>
<name>A0A0V1KGP9_9BILA</name>
<proteinExistence type="predicted"/>
<keyword evidence="1" id="KW-0472">Membrane</keyword>